<protein>
    <submittedName>
        <fullName evidence="1">Reverse transcriptase domain-containing protein</fullName>
    </submittedName>
</protein>
<organism evidence="1 2">
    <name type="scientific">Aphis craccivora</name>
    <name type="common">Cowpea aphid</name>
    <dbReference type="NCBI Taxonomy" id="307492"/>
    <lineage>
        <taxon>Eukaryota</taxon>
        <taxon>Metazoa</taxon>
        <taxon>Ecdysozoa</taxon>
        <taxon>Arthropoda</taxon>
        <taxon>Hexapoda</taxon>
        <taxon>Insecta</taxon>
        <taxon>Pterygota</taxon>
        <taxon>Neoptera</taxon>
        <taxon>Paraneoptera</taxon>
        <taxon>Hemiptera</taxon>
        <taxon>Sternorrhyncha</taxon>
        <taxon>Aphidomorpha</taxon>
        <taxon>Aphidoidea</taxon>
        <taxon>Aphididae</taxon>
        <taxon>Aphidini</taxon>
        <taxon>Aphis</taxon>
        <taxon>Aphis</taxon>
    </lineage>
</organism>
<name>A0A6G0VJS0_APHCR</name>
<reference evidence="1 2" key="1">
    <citation type="submission" date="2019-08" db="EMBL/GenBank/DDBJ databases">
        <title>Whole genome of Aphis craccivora.</title>
        <authorList>
            <person name="Voronova N.V."/>
            <person name="Shulinski R.S."/>
            <person name="Bandarenka Y.V."/>
            <person name="Zhorov D.G."/>
            <person name="Warner D."/>
        </authorList>
    </citation>
    <scope>NUCLEOTIDE SEQUENCE [LARGE SCALE GENOMIC DNA]</scope>
    <source>
        <strain evidence="1">180601</strain>
        <tissue evidence="1">Whole Body</tissue>
    </source>
</reference>
<dbReference type="OrthoDB" id="6629632at2759"/>
<comment type="caution">
    <text evidence="1">The sequence shown here is derived from an EMBL/GenBank/DDBJ whole genome shotgun (WGS) entry which is preliminary data.</text>
</comment>
<dbReference type="PANTHER" id="PTHR47510">
    <property type="entry name" value="REVERSE TRANSCRIPTASE DOMAIN-CONTAINING PROTEIN"/>
    <property type="match status" value="1"/>
</dbReference>
<dbReference type="EMBL" id="VUJU01016003">
    <property type="protein sequence ID" value="KAF0691298.1"/>
    <property type="molecule type" value="Genomic_DNA"/>
</dbReference>
<dbReference type="SUPFAM" id="SSF56672">
    <property type="entry name" value="DNA/RNA polymerases"/>
    <property type="match status" value="1"/>
</dbReference>
<evidence type="ECO:0000313" key="1">
    <source>
        <dbReference type="EMBL" id="KAF0691298.1"/>
    </source>
</evidence>
<keyword evidence="2" id="KW-1185">Reference proteome</keyword>
<keyword evidence="1" id="KW-0695">RNA-directed DNA polymerase</keyword>
<dbReference type="PANTHER" id="PTHR47510:SF3">
    <property type="entry name" value="ENDO_EXONUCLEASE_PHOSPHATASE DOMAIN-CONTAINING PROTEIN"/>
    <property type="match status" value="1"/>
</dbReference>
<accession>A0A6G0VJS0</accession>
<dbReference type="AlphaFoldDB" id="A0A6G0VJS0"/>
<proteinExistence type="predicted"/>
<gene>
    <name evidence="1" type="ORF">FWK35_00038112</name>
</gene>
<feature type="non-terminal residue" evidence="1">
    <location>
        <position position="1"/>
    </location>
</feature>
<evidence type="ECO:0000313" key="2">
    <source>
        <dbReference type="Proteomes" id="UP000478052"/>
    </source>
</evidence>
<keyword evidence="1" id="KW-0808">Transferase</keyword>
<dbReference type="Proteomes" id="UP000478052">
    <property type="component" value="Unassembled WGS sequence"/>
</dbReference>
<dbReference type="InterPro" id="IPR043502">
    <property type="entry name" value="DNA/RNA_pol_sf"/>
</dbReference>
<keyword evidence="1" id="KW-0548">Nucleotidyltransferase</keyword>
<dbReference type="GO" id="GO:0003964">
    <property type="term" value="F:RNA-directed DNA polymerase activity"/>
    <property type="evidence" value="ECO:0007669"/>
    <property type="project" value="UniProtKB-KW"/>
</dbReference>
<sequence>FNSSHSYHNFHKANYPRISSFLAYFDWQATFTDDVNSFVNLFMDALHTSILKFVPKASYRKSNFPSWVTKELINLIRHKNKLHAIFKSSFDPLDYKAFSLTRAKCNHLSRQCYRTFVKRTENSLIKDPNKFWDFIRKSHSDNTVPKSLSLNGVLSSSEQESVNLFATHFSSVYTKSSIDIDSRNLDIPCFDLPNNCSFTQRDVFHKLSSLRNVTSIGPDGISGDFLYNLRHVISFLLWVLFHLSLDQGIFPEIWKISSLTPIPKSNNTSEVENYRPIAILSYISKIFEALVLNDIQPSVNRSVLADEQHGFRPGRSTVTHM</sequence>